<feature type="domain" description="DUF4283" evidence="2">
    <location>
        <begin position="27"/>
        <end position="114"/>
    </location>
</feature>
<organism evidence="3 4">
    <name type="scientific">Solanum tuberosum</name>
    <name type="common">Potato</name>
    <dbReference type="NCBI Taxonomy" id="4113"/>
    <lineage>
        <taxon>Eukaryota</taxon>
        <taxon>Viridiplantae</taxon>
        <taxon>Streptophyta</taxon>
        <taxon>Embryophyta</taxon>
        <taxon>Tracheophyta</taxon>
        <taxon>Spermatophyta</taxon>
        <taxon>Magnoliopsida</taxon>
        <taxon>eudicotyledons</taxon>
        <taxon>Gunneridae</taxon>
        <taxon>Pentapetalae</taxon>
        <taxon>asterids</taxon>
        <taxon>lamiids</taxon>
        <taxon>Solanales</taxon>
        <taxon>Solanaceae</taxon>
        <taxon>Solanoideae</taxon>
        <taxon>Solaneae</taxon>
        <taxon>Solanum</taxon>
    </lineage>
</organism>
<dbReference type="Proteomes" id="UP000826656">
    <property type="component" value="Unassembled WGS sequence"/>
</dbReference>
<dbReference type="PANTHER" id="PTHR31286:SF79">
    <property type="entry name" value="N-6 ADENINE-SPECIFIC DNA METHYLASE"/>
    <property type="match status" value="1"/>
</dbReference>
<dbReference type="EMBL" id="JAIVGD010000026">
    <property type="protein sequence ID" value="KAH0740329.1"/>
    <property type="molecule type" value="Genomic_DNA"/>
</dbReference>
<feature type="region of interest" description="Disordered" evidence="1">
    <location>
        <begin position="232"/>
        <end position="256"/>
    </location>
</feature>
<dbReference type="InterPro" id="IPR025558">
    <property type="entry name" value="DUF4283"/>
</dbReference>
<evidence type="ECO:0000313" key="3">
    <source>
        <dbReference type="EMBL" id="KAH0740329.1"/>
    </source>
</evidence>
<evidence type="ECO:0000256" key="1">
    <source>
        <dbReference type="SAM" id="MobiDB-lite"/>
    </source>
</evidence>
<dbReference type="PANTHER" id="PTHR31286">
    <property type="entry name" value="GLYCINE-RICH CELL WALL STRUCTURAL PROTEIN 1.8-LIKE"/>
    <property type="match status" value="1"/>
</dbReference>
<feature type="region of interest" description="Disordered" evidence="1">
    <location>
        <begin position="354"/>
        <end position="396"/>
    </location>
</feature>
<feature type="compositionally biased region" description="Polar residues" evidence="1">
    <location>
        <begin position="380"/>
        <end position="396"/>
    </location>
</feature>
<feature type="region of interest" description="Disordered" evidence="1">
    <location>
        <begin position="538"/>
        <end position="567"/>
    </location>
</feature>
<evidence type="ECO:0000313" key="4">
    <source>
        <dbReference type="Proteomes" id="UP000826656"/>
    </source>
</evidence>
<protein>
    <recommendedName>
        <fullName evidence="2">DUF4283 domain-containing protein</fullName>
    </recommendedName>
</protein>
<feature type="compositionally biased region" description="Basic residues" evidence="1">
    <location>
        <begin position="557"/>
        <end position="567"/>
    </location>
</feature>
<name>A0ABQ7U222_SOLTU</name>
<gene>
    <name evidence="3" type="ORF">KY290_033372</name>
</gene>
<dbReference type="InterPro" id="IPR040256">
    <property type="entry name" value="At4g02000-like"/>
</dbReference>
<reference evidence="3 4" key="1">
    <citation type="journal article" date="2021" name="bioRxiv">
        <title>Chromosome-scale and haplotype-resolved genome assembly of a tetraploid potato cultivar.</title>
        <authorList>
            <person name="Sun H."/>
            <person name="Jiao W.-B."/>
            <person name="Krause K."/>
            <person name="Campoy J.A."/>
            <person name="Goel M."/>
            <person name="Folz-Donahue K."/>
            <person name="Kukat C."/>
            <person name="Huettel B."/>
            <person name="Schneeberger K."/>
        </authorList>
    </citation>
    <scope>NUCLEOTIDE SEQUENCE [LARGE SCALE GENOMIC DNA]</scope>
    <source>
        <strain evidence="3">SolTubOtavaFocal</strain>
        <tissue evidence="3">Leaves</tissue>
    </source>
</reference>
<feature type="compositionally biased region" description="Basic and acidic residues" evidence="1">
    <location>
        <begin position="354"/>
        <end position="376"/>
    </location>
</feature>
<dbReference type="Pfam" id="PF14111">
    <property type="entry name" value="DUF4283"/>
    <property type="match status" value="1"/>
</dbReference>
<accession>A0ABQ7U222</accession>
<proteinExistence type="predicted"/>
<keyword evidence="4" id="KW-1185">Reference proteome</keyword>
<feature type="region of interest" description="Disordered" evidence="1">
    <location>
        <begin position="274"/>
        <end position="297"/>
    </location>
</feature>
<evidence type="ECO:0000259" key="2">
    <source>
        <dbReference type="Pfam" id="PF14111"/>
    </source>
</evidence>
<sequence length="567" mass="64012">MKQLSYNNGIPRLVWTEEEVDRMNILEDLQYAVIGKFSYGWPELEELRTILPHQCNIKGECKIGLLRNRHILIRLDQKADFINLMPKSIYYILAKDGYSYSMRPLIYDAKFKVDEETTQAMAWISFPDLKPTYFVKEALFSLATAVGKPLQLDMATINKTRPSCARVKVQVDILGEFPKFVEMEIINEATKESRLENVKIQYDMLPKYCKQCKVQGHEDEACRNLHPELRNINVTNEKETDQEQKGSSNEEQGNEGDKGIVIAGINIKNAFDALTEDNEKEQPEETTGRNDNLNDQASEVKGQVDKGLHLSSTKEWITNAFANYQEKRGEKANSINSTSESDNGNKIITLHNGEIRDEDQQGDHQQWIDDGEKRGGETPAQKSPQVSNLNQHNHNEPSNLALVEITQADEEENEPTKLALVGITQADEEERLLMKELAEAEFQTPLQIADSTFEERYPAEYVFPDTTINKKSAIAICSAKSAPMETLHSLISHQSQGDKAVESNDTSVEFIEDKDEGNSVQNAIEVYKEAGLSPLAISKSKKGKAKKEVNVQPTRIQAKRVVKSSSK</sequence>
<comment type="caution">
    <text evidence="3">The sequence shown here is derived from an EMBL/GenBank/DDBJ whole genome shotgun (WGS) entry which is preliminary data.</text>
</comment>